<dbReference type="EMBL" id="LKHP01000017">
    <property type="protein sequence ID" value="KRQ86045.1"/>
    <property type="molecule type" value="Genomic_DNA"/>
</dbReference>
<evidence type="ECO:0000313" key="1">
    <source>
        <dbReference type="EMBL" id="KRQ86045.1"/>
    </source>
</evidence>
<organism evidence="1 2">
    <name type="scientific">Caloramator mitchellensis</name>
    <dbReference type="NCBI Taxonomy" id="908809"/>
    <lineage>
        <taxon>Bacteria</taxon>
        <taxon>Bacillati</taxon>
        <taxon>Bacillota</taxon>
        <taxon>Clostridia</taxon>
        <taxon>Eubacteriales</taxon>
        <taxon>Clostridiaceae</taxon>
        <taxon>Caloramator</taxon>
    </lineage>
</organism>
<accession>A0A0R3JUW5</accession>
<protein>
    <submittedName>
        <fullName evidence="1">Phage portal protein, SPP1 Gp6-like</fullName>
    </submittedName>
</protein>
<sequence>MLTDLNQIDIGQPWPAESEIERLRRYEANKKLFEGCHDLVFGDWVRRLYRDEYNTAVFIVTNWAKRLSTLWADLLLGERPRITAGEQKSKKQQQLEKIINDNDFFNVAYEVALDISRYGTGIFKVRYDKKPIIEAIPPSLWFPVVSPDNIKDVQAHVIAWTFEITEKTLLGGQRKRMFLRAEIHEKSKIINKLFELDNGLIKSQLPLETFYPDLPEEQETGVDDFLVIPVHNLMTSDRAYGLDDYNDLDGIIQELEIRLSQISRILDKHADPNMYGPDTALEQDEYGNWYVKGGGKYFPISQGENPPGYVTWDGQLEAAFKHIEQLLEQFYALSETSAATFGQLKSGLAESGTALRRLMMAPLAKVNRIRMRLDPAIEKVLMIASQLDANLGKGVKLENINIMWKDGLPNDEKEQAEIYSTLVQNGLISRETALKHLFEFDAETLREELSKIAVEANQEAPALFKVNLQEGRQTGGEE</sequence>
<dbReference type="InterPro" id="IPR021145">
    <property type="entry name" value="Portal_protein_SPP1_Gp6-like"/>
</dbReference>
<gene>
    <name evidence="1" type="ORF">ABG79_02177</name>
</gene>
<evidence type="ECO:0000313" key="2">
    <source>
        <dbReference type="Proteomes" id="UP000052015"/>
    </source>
</evidence>
<dbReference type="AlphaFoldDB" id="A0A0R3JUW5"/>
<comment type="caution">
    <text evidence="1">The sequence shown here is derived from an EMBL/GenBank/DDBJ whole genome shotgun (WGS) entry which is preliminary data.</text>
</comment>
<dbReference type="Pfam" id="PF05133">
    <property type="entry name" value="SPP1_portal"/>
    <property type="match status" value="1"/>
</dbReference>
<dbReference type="OrthoDB" id="2514584at2"/>
<dbReference type="PATRIC" id="fig|908809.3.peg.2163"/>
<dbReference type="Proteomes" id="UP000052015">
    <property type="component" value="Unassembled WGS sequence"/>
</dbReference>
<reference evidence="1 2" key="1">
    <citation type="submission" date="2015-09" db="EMBL/GenBank/DDBJ databases">
        <title>Draft genome sequence of a Caloramator mitchellensis, a moderate thermophile from the Great Artesian Basin of Australia.</title>
        <authorList>
            <person name="Patel B.K."/>
        </authorList>
    </citation>
    <scope>NUCLEOTIDE SEQUENCE [LARGE SCALE GENOMIC DNA]</scope>
    <source>
        <strain evidence="1 2">VF08</strain>
    </source>
</reference>
<keyword evidence="2" id="KW-1185">Reference proteome</keyword>
<dbReference type="STRING" id="908809.ABG79_02177"/>
<dbReference type="RefSeq" id="WP_057979466.1">
    <property type="nucleotide sequence ID" value="NZ_LKHP01000017.1"/>
</dbReference>
<proteinExistence type="predicted"/>
<name>A0A0R3JUW5_CALMK</name>